<dbReference type="OrthoDB" id="5118571at2"/>
<evidence type="ECO:0000313" key="1">
    <source>
        <dbReference type="EMBL" id="QDZ14304.1"/>
    </source>
</evidence>
<dbReference type="RefSeq" id="WP_146319066.1">
    <property type="nucleotide sequence ID" value="NZ_CP042305.1"/>
</dbReference>
<reference evidence="1 2" key="1">
    <citation type="submission" date="2019-07" db="EMBL/GenBank/DDBJ databases">
        <title>Full genome sequence of Humibacter sp. WJ7-1.</title>
        <authorList>
            <person name="Im W.-T."/>
        </authorList>
    </citation>
    <scope>NUCLEOTIDE SEQUENCE [LARGE SCALE GENOMIC DNA]</scope>
    <source>
        <strain evidence="1 2">WJ7-1</strain>
    </source>
</reference>
<keyword evidence="2" id="KW-1185">Reference proteome</keyword>
<dbReference type="EMBL" id="CP042305">
    <property type="protein sequence ID" value="QDZ14304.1"/>
    <property type="molecule type" value="Genomic_DNA"/>
</dbReference>
<accession>A0A5B8M2Y1</accession>
<dbReference type="KEGG" id="huw:FPZ11_05555"/>
<proteinExistence type="predicted"/>
<organism evidence="1 2">
    <name type="scientific">Humibacter ginsenosidimutans</name>
    <dbReference type="NCBI Taxonomy" id="2599293"/>
    <lineage>
        <taxon>Bacteria</taxon>
        <taxon>Bacillati</taxon>
        <taxon>Actinomycetota</taxon>
        <taxon>Actinomycetes</taxon>
        <taxon>Micrococcales</taxon>
        <taxon>Microbacteriaceae</taxon>
        <taxon>Humibacter</taxon>
    </lineage>
</organism>
<evidence type="ECO:0000313" key="2">
    <source>
        <dbReference type="Proteomes" id="UP000320216"/>
    </source>
</evidence>
<dbReference type="AlphaFoldDB" id="A0A5B8M2Y1"/>
<sequence length="106" mass="11891">MTTTRPDEIRPDKATPTEPLAYPVPFLFDRSAPPRYRLRNASLETLTGIRFSLLGAGSMPVQAPITLGPGETAEIRIHGNDLARSTVLVVRWHRDNGDEYLWRASF</sequence>
<dbReference type="Proteomes" id="UP000320216">
    <property type="component" value="Chromosome"/>
</dbReference>
<name>A0A5B8M2Y1_9MICO</name>
<protein>
    <submittedName>
        <fullName evidence="1">Uncharacterized protein</fullName>
    </submittedName>
</protein>
<gene>
    <name evidence="1" type="ORF">FPZ11_05555</name>
</gene>